<reference evidence="9" key="1">
    <citation type="submission" date="2022-08" db="UniProtKB">
        <authorList>
            <consortium name="EnsemblMetazoa"/>
        </authorList>
    </citation>
    <scope>IDENTIFICATION</scope>
    <source>
        <strain evidence="9">05x7-T-G4-1.051#20</strain>
    </source>
</reference>
<feature type="binding site" evidence="7">
    <location>
        <position position="235"/>
    </location>
    <ligand>
        <name>D-dopa</name>
        <dbReference type="ChEBI" id="CHEBI:149689"/>
    </ligand>
</feature>
<dbReference type="GO" id="GO:0005782">
    <property type="term" value="C:peroxisomal matrix"/>
    <property type="evidence" value="ECO:0007669"/>
    <property type="project" value="UniProtKB-SubCell"/>
</dbReference>
<sequence length="347" mass="38564">MCSALLLASAMDRNFRVAVVGAGATGLSTALCIQNRIRNCDVTIIADKFSPSTTSDGSAGLWTPFIVPDKQKEIVTRWALQTYRYLWDLFHSEAAYQYGVQLISGFNFCQEMKNEPPWSKSVVGFRRLGNEELKDYPGREFGIFYTAFTIDVPSLLSSFLRKFREQGGFVIAKKLKSLQEIDSSYDVIVNCSGLGAAELLDDATIKPKRGQVIRVKAPWIKHFYIDIDKSDDVTYILPGVNSVVLGGTSQDGNNSTEDNQADIDGIRERCLKLMPSLRDSKVQGTWAGLRPYRETIRLEIDKVTAGLKAKIVHNYGHGGSGLTLFWGCAEDATNLVLDLLKSRKARL</sequence>
<feature type="binding site" evidence="7">
    <location>
        <begin position="318"/>
        <end position="323"/>
    </location>
    <ligand>
        <name>FAD</name>
        <dbReference type="ChEBI" id="CHEBI:57692"/>
    </ligand>
</feature>
<feature type="binding site" evidence="7">
    <location>
        <position position="319"/>
    </location>
    <ligand>
        <name>D-dopa</name>
        <dbReference type="ChEBI" id="CHEBI:149689"/>
    </ligand>
</feature>
<name>A0A8W8M016_MAGGI</name>
<accession>A0A8W8M016</accession>
<evidence type="ECO:0000313" key="10">
    <source>
        <dbReference type="Proteomes" id="UP000005408"/>
    </source>
</evidence>
<evidence type="ECO:0000256" key="3">
    <source>
        <dbReference type="ARBA" id="ARBA00006730"/>
    </source>
</evidence>
<comment type="subcellular location">
    <subcellularLocation>
        <location evidence="2">Peroxisome matrix</location>
    </subcellularLocation>
</comment>
<feature type="binding site" evidence="7">
    <location>
        <position position="290"/>
    </location>
    <ligand>
        <name>D-dopa</name>
        <dbReference type="ChEBI" id="CHEBI:149689"/>
    </ligand>
</feature>
<evidence type="ECO:0000256" key="7">
    <source>
        <dbReference type="PIRSR" id="PIRSR000189-1"/>
    </source>
</evidence>
<dbReference type="PIRSF" id="PIRSF000189">
    <property type="entry name" value="D-aa_oxidase"/>
    <property type="match status" value="1"/>
</dbReference>
<comment type="similarity">
    <text evidence="3">Belongs to the DAMOX/DASOX family.</text>
</comment>
<proteinExistence type="inferred from homology"/>
<feature type="binding site" evidence="7">
    <location>
        <begin position="59"/>
        <end position="61"/>
    </location>
    <ligand>
        <name>FAD</name>
        <dbReference type="ChEBI" id="CHEBI:57692"/>
    </ligand>
</feature>
<dbReference type="PROSITE" id="PS00677">
    <property type="entry name" value="DAO"/>
    <property type="match status" value="1"/>
</dbReference>
<evidence type="ECO:0000256" key="4">
    <source>
        <dbReference type="ARBA" id="ARBA00022630"/>
    </source>
</evidence>
<dbReference type="Gene3D" id="3.30.9.10">
    <property type="entry name" value="D-Amino Acid Oxidase, subunit A, domain 2"/>
    <property type="match status" value="1"/>
</dbReference>
<dbReference type="SUPFAM" id="SSF51971">
    <property type="entry name" value="Nucleotide-binding domain"/>
    <property type="match status" value="1"/>
</dbReference>
<organism evidence="9 10">
    <name type="scientific">Magallana gigas</name>
    <name type="common">Pacific oyster</name>
    <name type="synonym">Crassostrea gigas</name>
    <dbReference type="NCBI Taxonomy" id="29159"/>
    <lineage>
        <taxon>Eukaryota</taxon>
        <taxon>Metazoa</taxon>
        <taxon>Spiralia</taxon>
        <taxon>Lophotrochozoa</taxon>
        <taxon>Mollusca</taxon>
        <taxon>Bivalvia</taxon>
        <taxon>Autobranchia</taxon>
        <taxon>Pteriomorphia</taxon>
        <taxon>Ostreida</taxon>
        <taxon>Ostreoidea</taxon>
        <taxon>Ostreidae</taxon>
        <taxon>Magallana</taxon>
    </lineage>
</organism>
<dbReference type="PANTHER" id="PTHR11530">
    <property type="entry name" value="D-AMINO ACID OXIDASE"/>
    <property type="match status" value="1"/>
</dbReference>
<keyword evidence="10" id="KW-1185">Reference proteome</keyword>
<feature type="domain" description="FAD dependent oxidoreductase" evidence="8">
    <location>
        <begin position="16"/>
        <end position="334"/>
    </location>
</feature>
<dbReference type="InterPro" id="IPR006076">
    <property type="entry name" value="FAD-dep_OxRdtase"/>
</dbReference>
<dbReference type="GO" id="GO:0019478">
    <property type="term" value="P:D-amino acid catabolic process"/>
    <property type="evidence" value="ECO:0007669"/>
    <property type="project" value="TreeGrafter"/>
</dbReference>
<evidence type="ECO:0000256" key="2">
    <source>
        <dbReference type="ARBA" id="ARBA00004253"/>
    </source>
</evidence>
<dbReference type="EnsemblMetazoa" id="G30937.1">
    <property type="protein sequence ID" value="G30937.1:cds"/>
    <property type="gene ID" value="G30937"/>
</dbReference>
<comment type="cofactor">
    <cofactor evidence="1 7">
        <name>FAD</name>
        <dbReference type="ChEBI" id="CHEBI:57692"/>
    </cofactor>
</comment>
<protein>
    <recommendedName>
        <fullName evidence="8">FAD dependent oxidoreductase domain-containing protein</fullName>
    </recommendedName>
</protein>
<evidence type="ECO:0000256" key="5">
    <source>
        <dbReference type="ARBA" id="ARBA00022827"/>
    </source>
</evidence>
<keyword evidence="4" id="KW-0285">Flavoprotein</keyword>
<dbReference type="Gene3D" id="3.40.50.720">
    <property type="entry name" value="NAD(P)-binding Rossmann-like Domain"/>
    <property type="match status" value="1"/>
</dbReference>
<dbReference type="GO" id="GO:0071949">
    <property type="term" value="F:FAD binding"/>
    <property type="evidence" value="ECO:0007669"/>
    <property type="project" value="InterPro"/>
</dbReference>
<dbReference type="Proteomes" id="UP000005408">
    <property type="component" value="Unassembled WGS sequence"/>
</dbReference>
<dbReference type="GO" id="GO:0003884">
    <property type="term" value="F:D-amino-acid oxidase activity"/>
    <property type="evidence" value="ECO:0007669"/>
    <property type="project" value="InterPro"/>
</dbReference>
<evidence type="ECO:0000256" key="1">
    <source>
        <dbReference type="ARBA" id="ARBA00001974"/>
    </source>
</evidence>
<dbReference type="InterPro" id="IPR023209">
    <property type="entry name" value="DAO"/>
</dbReference>
<keyword evidence="6" id="KW-0560">Oxidoreductase</keyword>
<dbReference type="SUPFAM" id="SSF54373">
    <property type="entry name" value="FAD-linked reductases, C-terminal domain"/>
    <property type="match status" value="1"/>
</dbReference>
<dbReference type="PANTHER" id="PTHR11530:SF11">
    <property type="entry name" value="D-ASPARTATE OXIDASE"/>
    <property type="match status" value="1"/>
</dbReference>
<dbReference type="AlphaFoldDB" id="A0A8W8M016"/>
<keyword evidence="5 7" id="KW-0274">FAD</keyword>
<evidence type="ECO:0000313" key="9">
    <source>
        <dbReference type="EnsemblMetazoa" id="G30937.1:cds"/>
    </source>
</evidence>
<feature type="binding site" evidence="7">
    <location>
        <begin position="54"/>
        <end position="55"/>
    </location>
    <ligand>
        <name>FAD</name>
        <dbReference type="ChEBI" id="CHEBI:57692"/>
    </ligand>
</feature>
<dbReference type="Pfam" id="PF01266">
    <property type="entry name" value="DAO"/>
    <property type="match status" value="1"/>
</dbReference>
<evidence type="ECO:0000256" key="6">
    <source>
        <dbReference type="ARBA" id="ARBA00023002"/>
    </source>
</evidence>
<dbReference type="InterPro" id="IPR006181">
    <property type="entry name" value="D-amino_acid_oxidase_CS"/>
</dbReference>
<evidence type="ECO:0000259" key="8">
    <source>
        <dbReference type="Pfam" id="PF01266"/>
    </source>
</evidence>